<dbReference type="GO" id="GO:0004803">
    <property type="term" value="F:transposase activity"/>
    <property type="evidence" value="ECO:0007669"/>
    <property type="project" value="InterPro"/>
</dbReference>
<organism evidence="2 5">
    <name type="scientific">Arachidicoccus soli</name>
    <dbReference type="NCBI Taxonomy" id="2341117"/>
    <lineage>
        <taxon>Bacteria</taxon>
        <taxon>Pseudomonadati</taxon>
        <taxon>Bacteroidota</taxon>
        <taxon>Chitinophagia</taxon>
        <taxon>Chitinophagales</taxon>
        <taxon>Chitinophagaceae</taxon>
        <taxon>Arachidicoccus</taxon>
    </lineage>
</organism>
<evidence type="ECO:0000313" key="3">
    <source>
        <dbReference type="EMBL" id="AYD49305.1"/>
    </source>
</evidence>
<dbReference type="EMBL" id="CP032489">
    <property type="protein sequence ID" value="AYD49255.1"/>
    <property type="molecule type" value="Genomic_DNA"/>
</dbReference>
<dbReference type="Pfam" id="PF01609">
    <property type="entry name" value="DDE_Tnp_1"/>
    <property type="match status" value="1"/>
</dbReference>
<dbReference type="KEGG" id="ark:D6B99_05830"/>
<dbReference type="GO" id="GO:0003677">
    <property type="term" value="F:DNA binding"/>
    <property type="evidence" value="ECO:0007669"/>
    <property type="project" value="InterPro"/>
</dbReference>
<dbReference type="InterPro" id="IPR012337">
    <property type="entry name" value="RNaseH-like_sf"/>
</dbReference>
<name>A0A386HTN2_9BACT</name>
<evidence type="ECO:0000313" key="4">
    <source>
        <dbReference type="EMBL" id="AYD49349.1"/>
    </source>
</evidence>
<proteinExistence type="predicted"/>
<feature type="domain" description="Transposase IS4-like" evidence="1">
    <location>
        <begin position="181"/>
        <end position="487"/>
    </location>
</feature>
<dbReference type="KEGG" id="ark:D6B99_08260"/>
<sequence>MSDYSPEQLNKVQSCLNDRYENQQRLFPENDVFVKRLAEELWDRLLAAKRIDVKKAQQMINADTMRHENVREIGAEWMSYNIWNQLELTRFLQSKGWEEEEIQLAATQIISRAVYPASELKTSLWIKENSAVCELTGYNPYSITKDKLYASALKLYSIKDQLEQHLSARTNELFELEDKIILYDLTNTYFEGRKLNSKLAKHGRSKEKRKDAKLVVLAMVVNVEGFIKYTAMYEGNIADCATLESMIEKLATHTCSHKPIIVLDAGIATEDNLILIKAKGYHYVCVSRTKIKDYTSVAGKGKVLLQTKNKQEIQLKAVATEKHTDYFLEVTSAAKAKKEEGMKHSFEQRIEEELQKVSNAIQRKGGIKTTEKVYERIGRIKEKYPSIHSQYIIETRINKETNQVIELKWSKDESKEATKQESLGIYFLRTDLEIKDEAVTWNIYNTIREIESSFRCLKTDLDLRPVYHQNDDSTMAHLHLGILAYWLVNTMRHQLKASGINHSWSEIVRIGNTQKVVTTTGTNTFDKVIIVRKCSEPAHKLTVLLGILKIKHQPFTKRKSVVHKSELKKNESAISGVLGPP</sequence>
<dbReference type="Proteomes" id="UP000266118">
    <property type="component" value="Chromosome"/>
</dbReference>
<evidence type="ECO:0000259" key="1">
    <source>
        <dbReference type="Pfam" id="PF01609"/>
    </source>
</evidence>
<dbReference type="OrthoDB" id="740398at2"/>
<dbReference type="EMBL" id="CP032489">
    <property type="protein sequence ID" value="AYD49349.1"/>
    <property type="molecule type" value="Genomic_DNA"/>
</dbReference>
<evidence type="ECO:0000313" key="5">
    <source>
        <dbReference type="Proteomes" id="UP000266118"/>
    </source>
</evidence>
<dbReference type="SUPFAM" id="SSF53098">
    <property type="entry name" value="Ribonuclease H-like"/>
    <property type="match status" value="1"/>
</dbReference>
<protein>
    <submittedName>
        <fullName evidence="2">IS1634 family transposase</fullName>
    </submittedName>
</protein>
<dbReference type="GO" id="GO:0006313">
    <property type="term" value="P:DNA transposition"/>
    <property type="evidence" value="ECO:0007669"/>
    <property type="project" value="InterPro"/>
</dbReference>
<dbReference type="InterPro" id="IPR047654">
    <property type="entry name" value="IS1634_transpos"/>
</dbReference>
<dbReference type="InterPro" id="IPR002559">
    <property type="entry name" value="Transposase_11"/>
</dbReference>
<gene>
    <name evidence="2" type="ORF">D6B99_02705</name>
    <name evidence="3" type="ORF">D6B99_05830</name>
    <name evidence="4" type="ORF">D6B99_08260</name>
</gene>
<dbReference type="AlphaFoldDB" id="A0A386HTN2"/>
<dbReference type="NCBIfam" id="NF033559">
    <property type="entry name" value="transpos_IS1634"/>
    <property type="match status" value="1"/>
</dbReference>
<reference evidence="2 5" key="1">
    <citation type="submission" date="2018-09" db="EMBL/GenBank/DDBJ databases">
        <title>Arachidicoccus sp. nov., a bacterium isolated from soil.</title>
        <authorList>
            <person name="Weon H.-Y."/>
            <person name="Kwon S.-W."/>
            <person name="Lee S.A."/>
        </authorList>
    </citation>
    <scope>NUCLEOTIDE SEQUENCE [LARGE SCALE GENOMIC DNA]</scope>
    <source>
        <strain evidence="2 5">KIS59-12</strain>
    </source>
</reference>
<dbReference type="EMBL" id="CP032489">
    <property type="protein sequence ID" value="AYD49305.1"/>
    <property type="molecule type" value="Genomic_DNA"/>
</dbReference>
<evidence type="ECO:0000313" key="2">
    <source>
        <dbReference type="EMBL" id="AYD49255.1"/>
    </source>
</evidence>
<keyword evidence="5" id="KW-1185">Reference proteome</keyword>
<dbReference type="KEGG" id="ark:D6B99_02705"/>
<accession>A0A386HTN2</accession>